<evidence type="ECO:0000313" key="1">
    <source>
        <dbReference type="EMBL" id="MBC5843189.1"/>
    </source>
</evidence>
<protein>
    <submittedName>
        <fullName evidence="1">Uncharacterized protein</fullName>
    </submittedName>
</protein>
<dbReference type="EMBL" id="JACRUL010000002">
    <property type="protein sequence ID" value="MBC5843189.1"/>
    <property type="molecule type" value="Genomic_DNA"/>
</dbReference>
<accession>A0A923MWY0</accession>
<dbReference type="RefSeq" id="WP_187016883.1">
    <property type="nucleotide sequence ID" value="NZ_JACRUK010000002.1"/>
</dbReference>
<proteinExistence type="predicted"/>
<keyword evidence="2" id="KW-1185">Reference proteome</keyword>
<evidence type="ECO:0000313" key="2">
    <source>
        <dbReference type="Proteomes" id="UP000641454"/>
    </source>
</evidence>
<dbReference type="AlphaFoldDB" id="A0A923MWY0"/>
<organism evidence="1 2">
    <name type="scientific">Flavobacterium muglaense</name>
    <dbReference type="NCBI Taxonomy" id="2764716"/>
    <lineage>
        <taxon>Bacteria</taxon>
        <taxon>Pseudomonadati</taxon>
        <taxon>Bacteroidota</taxon>
        <taxon>Flavobacteriia</taxon>
        <taxon>Flavobacteriales</taxon>
        <taxon>Flavobacteriaceae</taxon>
        <taxon>Flavobacterium</taxon>
    </lineage>
</organism>
<dbReference type="Proteomes" id="UP000641454">
    <property type="component" value="Unassembled WGS sequence"/>
</dbReference>
<reference evidence="1 2" key="1">
    <citation type="submission" date="2020-08" db="EMBL/GenBank/DDBJ databases">
        <title>Description of novel Flavobacterium F-392 isolate.</title>
        <authorList>
            <person name="Saticioglu I.B."/>
            <person name="Duman M."/>
            <person name="Altun S."/>
        </authorList>
    </citation>
    <scope>NUCLEOTIDE SEQUENCE [LARGE SCALE GENOMIC DNA]</scope>
    <source>
        <strain evidence="1 2">F-392</strain>
    </source>
</reference>
<name>A0A923MWY0_9FLAO</name>
<gene>
    <name evidence="1" type="ORF">H8R25_01885</name>
</gene>
<sequence>MVVQYQGQQNGVATGFTLNITKKSKLNKGSVFQMDLKINNQLLPIYRTAFHKSIAACMKDVYLFKKFNQIELNATTEKRGNNTILMDAITFDNYKSTFLIA</sequence>
<comment type="caution">
    <text evidence="1">The sequence shown here is derived from an EMBL/GenBank/DDBJ whole genome shotgun (WGS) entry which is preliminary data.</text>
</comment>